<keyword evidence="4" id="KW-1185">Reference proteome</keyword>
<dbReference type="InterPro" id="IPR045582">
    <property type="entry name" value="Trehalase-like_N"/>
</dbReference>
<dbReference type="Pfam" id="PF19291">
    <property type="entry name" value="TREH_N"/>
    <property type="match status" value="1"/>
</dbReference>
<organism evidence="3 4">
    <name type="scientific">Actinocatenispora comari</name>
    <dbReference type="NCBI Taxonomy" id="2807577"/>
    <lineage>
        <taxon>Bacteria</taxon>
        <taxon>Bacillati</taxon>
        <taxon>Actinomycetota</taxon>
        <taxon>Actinomycetes</taxon>
        <taxon>Micromonosporales</taxon>
        <taxon>Micromonosporaceae</taxon>
        <taxon>Actinocatenispora</taxon>
    </lineage>
</organism>
<dbReference type="Proteomes" id="UP000614996">
    <property type="component" value="Unassembled WGS sequence"/>
</dbReference>
<dbReference type="GO" id="GO:0004553">
    <property type="term" value="F:hydrolase activity, hydrolyzing O-glycosyl compounds"/>
    <property type="evidence" value="ECO:0007669"/>
    <property type="project" value="TreeGrafter"/>
</dbReference>
<dbReference type="Gene3D" id="1.50.10.10">
    <property type="match status" value="1"/>
</dbReference>
<reference evidence="4" key="1">
    <citation type="journal article" date="2021" name="Int. J. Syst. Evol. Microbiol.">
        <title>Actinocatenispora comari sp. nov., an endophytic actinomycete isolated from aerial parts of Comarum salesowianum.</title>
        <authorList>
            <person name="Oyunbileg N."/>
            <person name="Iizaka Y."/>
            <person name="Hamada M."/>
            <person name="Davaapurev B.O."/>
            <person name="Fukumoto A."/>
            <person name="Tsetseg B."/>
            <person name="Kato F."/>
            <person name="Tamura T."/>
            <person name="Batkhuu J."/>
            <person name="Anzai Y."/>
        </authorList>
    </citation>
    <scope>NUCLEOTIDE SEQUENCE [LARGE SCALE GENOMIC DNA]</scope>
    <source>
        <strain evidence="4">NUM-2625</strain>
    </source>
</reference>
<sequence>MRIEDYALIGDLQTAALVGRNGSVDWLCLPRFDSAACFAALLGEPTHGRWLIAPAAPVTRTSRRYRDGTLILETDLETADGAVRLIDFMPPREPGARPQLTRIVQGLRGRVRVQVELVVRFEYGSVVPWVQRVPDGVVAQAGPDALHLATSVPLHGHELTTVGEFELAAGGAERFMLTWFPPYEPPGLVEDAYSALARTERWWRDWSGRCGYTGAYGDEVLRSLIVLKALTDRQTGAVLAAPTTSLPEELGGERNWDYRYTWLRDSVLALNALLAGGYTDEARAFADCVFRATAGHPEQMQIMYGIAGERRLAEYELDHLPGYEGSRPVRVGNAAAGQFQLDVYGEVLGVAAAVAGQAGRYPDRQWRQQRKLLDYLDGVWQQPDDGMWESRGPRRHYTQSKLMAWVAFDRAVTMANRFGLDGPVPKWAATRDAIRAEILDRAWDPHRETFTQYYGSTALDAGVLMIPLVGLLPADDPRVTSTIDVVRAELGHDGLLSRYSTDDTDDGLAGTEGQFLACSFWLVDALALNGRRDEARELFERLLGLANDVGLFAEEYDVPHGRQVGNFPQAFTHLALINAARVLSTEHPDPFERRPVPSSST</sequence>
<evidence type="ECO:0000313" key="4">
    <source>
        <dbReference type="Proteomes" id="UP000614996"/>
    </source>
</evidence>
<dbReference type="SUPFAM" id="SSF48208">
    <property type="entry name" value="Six-hairpin glycosidases"/>
    <property type="match status" value="1"/>
</dbReference>
<dbReference type="PANTHER" id="PTHR31616">
    <property type="entry name" value="TREHALASE"/>
    <property type="match status" value="1"/>
</dbReference>
<dbReference type="GO" id="GO:0005975">
    <property type="term" value="P:carbohydrate metabolic process"/>
    <property type="evidence" value="ECO:0007669"/>
    <property type="project" value="InterPro"/>
</dbReference>
<proteinExistence type="predicted"/>
<protein>
    <submittedName>
        <fullName evidence="3">Glucoamylase</fullName>
    </submittedName>
</protein>
<dbReference type="RefSeq" id="WP_207128487.1">
    <property type="nucleotide sequence ID" value="NZ_BOPO01000128.1"/>
</dbReference>
<dbReference type="InterPro" id="IPR012341">
    <property type="entry name" value="6hp_glycosidase-like_sf"/>
</dbReference>
<comment type="caution">
    <text evidence="3">The sequence shown here is derived from an EMBL/GenBank/DDBJ whole genome shotgun (WGS) entry which is preliminary data.</text>
</comment>
<evidence type="ECO:0000313" key="3">
    <source>
        <dbReference type="EMBL" id="GIL30894.1"/>
    </source>
</evidence>
<name>A0A8J4ERI2_9ACTN</name>
<dbReference type="PANTHER" id="PTHR31616:SF0">
    <property type="entry name" value="GLUCAN 1,4-ALPHA-GLUCOSIDASE"/>
    <property type="match status" value="1"/>
</dbReference>
<gene>
    <name evidence="3" type="ORF">NUM_61480</name>
</gene>
<dbReference type="EMBL" id="BOPO01000128">
    <property type="protein sequence ID" value="GIL30894.1"/>
    <property type="molecule type" value="Genomic_DNA"/>
</dbReference>
<dbReference type="InterPro" id="IPR011613">
    <property type="entry name" value="GH15-like"/>
</dbReference>
<dbReference type="Pfam" id="PF00723">
    <property type="entry name" value="Glyco_hydro_15"/>
    <property type="match status" value="1"/>
</dbReference>
<accession>A0A8J4ERI2</accession>
<feature type="domain" description="Trehalase-like N-terminal" evidence="2">
    <location>
        <begin position="2"/>
        <end position="148"/>
    </location>
</feature>
<feature type="domain" description="GH15-like" evidence="1">
    <location>
        <begin position="215"/>
        <end position="580"/>
    </location>
</feature>
<dbReference type="InterPro" id="IPR008928">
    <property type="entry name" value="6-hairpin_glycosidase_sf"/>
</dbReference>
<evidence type="ECO:0000259" key="1">
    <source>
        <dbReference type="Pfam" id="PF00723"/>
    </source>
</evidence>
<evidence type="ECO:0000259" key="2">
    <source>
        <dbReference type="Pfam" id="PF19291"/>
    </source>
</evidence>
<dbReference type="AlphaFoldDB" id="A0A8J4ERI2"/>